<dbReference type="Proteomes" id="UP000094463">
    <property type="component" value="Chromosome"/>
</dbReference>
<keyword evidence="1" id="KW-0812">Transmembrane</keyword>
<name>A0A1D7QZU1_9BACI</name>
<sequence>MDVYLLIPFGFILAGLIVLLVQKKSMEQDLAFVKAHPDSDEAAIKQKAIIRWIWSVVIWGVVSMILVVWFFMYV</sequence>
<keyword evidence="3" id="KW-1185">Reference proteome</keyword>
<evidence type="ECO:0000313" key="2">
    <source>
        <dbReference type="EMBL" id="AOM84480.1"/>
    </source>
</evidence>
<feature type="transmembrane region" description="Helical" evidence="1">
    <location>
        <begin position="52"/>
        <end position="72"/>
    </location>
</feature>
<feature type="transmembrane region" description="Helical" evidence="1">
    <location>
        <begin position="6"/>
        <end position="22"/>
    </location>
</feature>
<keyword evidence="1" id="KW-0472">Membrane</keyword>
<gene>
    <name evidence="2" type="ORF">BBEV_3164</name>
</gene>
<dbReference type="OrthoDB" id="2429101at2"/>
<dbReference type="RefSeq" id="WP_069366358.1">
    <property type="nucleotide sequence ID" value="NZ_CP012502.1"/>
</dbReference>
<dbReference type="EMBL" id="CP012502">
    <property type="protein sequence ID" value="AOM84480.1"/>
    <property type="molecule type" value="Genomic_DNA"/>
</dbReference>
<dbReference type="KEGG" id="bbev:BBEV_3164"/>
<evidence type="ECO:0000313" key="3">
    <source>
        <dbReference type="Proteomes" id="UP000094463"/>
    </source>
</evidence>
<proteinExistence type="predicted"/>
<accession>A0A1D7QZU1</accession>
<keyword evidence="1" id="KW-1133">Transmembrane helix</keyword>
<evidence type="ECO:0000256" key="1">
    <source>
        <dbReference type="SAM" id="Phobius"/>
    </source>
</evidence>
<dbReference type="AlphaFoldDB" id="A0A1D7QZU1"/>
<protein>
    <submittedName>
        <fullName evidence="2">Uncharacterized protein</fullName>
    </submittedName>
</protein>
<reference evidence="2 3" key="1">
    <citation type="submission" date="2015-08" db="EMBL/GenBank/DDBJ databases">
        <title>The complete genome sequence of Bacillus beveridgei MLTeJB.</title>
        <authorList>
            <person name="Hanson T.E."/>
            <person name="Mesa C."/>
            <person name="Basesman S.M."/>
            <person name="Oremland R.S."/>
        </authorList>
    </citation>
    <scope>NUCLEOTIDE SEQUENCE [LARGE SCALE GENOMIC DNA]</scope>
    <source>
        <strain evidence="2 3">MLTeJB</strain>
    </source>
</reference>
<dbReference type="STRING" id="632773.BBEV_3164"/>
<organism evidence="2 3">
    <name type="scientific">Salisediminibacterium beveridgei</name>
    <dbReference type="NCBI Taxonomy" id="632773"/>
    <lineage>
        <taxon>Bacteria</taxon>
        <taxon>Bacillati</taxon>
        <taxon>Bacillota</taxon>
        <taxon>Bacilli</taxon>
        <taxon>Bacillales</taxon>
        <taxon>Bacillaceae</taxon>
        <taxon>Salisediminibacterium</taxon>
    </lineage>
</organism>